<organism evidence="2 3">
    <name type="scientific">Lasiodiplodia theobromae</name>
    <dbReference type="NCBI Taxonomy" id="45133"/>
    <lineage>
        <taxon>Eukaryota</taxon>
        <taxon>Fungi</taxon>
        <taxon>Dikarya</taxon>
        <taxon>Ascomycota</taxon>
        <taxon>Pezizomycotina</taxon>
        <taxon>Dothideomycetes</taxon>
        <taxon>Dothideomycetes incertae sedis</taxon>
        <taxon>Botryosphaeriales</taxon>
        <taxon>Botryosphaeriaceae</taxon>
        <taxon>Lasiodiplodia</taxon>
    </lineage>
</organism>
<dbReference type="AlphaFoldDB" id="A0A5N5D4P7"/>
<dbReference type="OrthoDB" id="5089392at2759"/>
<reference evidence="2 3" key="1">
    <citation type="journal article" date="2019" name="Sci. Rep.">
        <title>A multi-omics analysis of the grapevine pathogen Lasiodiplodia theobromae reveals that temperature affects the expression of virulence- and pathogenicity-related genes.</title>
        <authorList>
            <person name="Felix C."/>
            <person name="Meneses R."/>
            <person name="Goncalves M.F.M."/>
            <person name="Tilleman L."/>
            <person name="Duarte A.S."/>
            <person name="Jorrin-Novo J.V."/>
            <person name="Van de Peer Y."/>
            <person name="Deforce D."/>
            <person name="Van Nieuwerburgh F."/>
            <person name="Esteves A.C."/>
            <person name="Alves A."/>
        </authorList>
    </citation>
    <scope>NUCLEOTIDE SEQUENCE [LARGE SCALE GENOMIC DNA]</scope>
    <source>
        <strain evidence="2 3">LA-SOL3</strain>
    </source>
</reference>
<dbReference type="Proteomes" id="UP000325902">
    <property type="component" value="Unassembled WGS sequence"/>
</dbReference>
<feature type="signal peptide" evidence="1">
    <location>
        <begin position="1"/>
        <end position="16"/>
    </location>
</feature>
<gene>
    <name evidence="2" type="ORF">DBV05_g9060</name>
</gene>
<accession>A0A5N5D4P7</accession>
<evidence type="ECO:0000313" key="2">
    <source>
        <dbReference type="EMBL" id="KAB2572314.1"/>
    </source>
</evidence>
<dbReference type="EMBL" id="VCHE01000081">
    <property type="protein sequence ID" value="KAB2572314.1"/>
    <property type="molecule type" value="Genomic_DNA"/>
</dbReference>
<proteinExistence type="predicted"/>
<name>A0A5N5D4P7_9PEZI</name>
<feature type="chain" id="PRO_5025061139" evidence="1">
    <location>
        <begin position="17"/>
        <end position="362"/>
    </location>
</feature>
<keyword evidence="1" id="KW-0732">Signal</keyword>
<keyword evidence="3" id="KW-1185">Reference proteome</keyword>
<sequence length="362" mass="36990">MKSTFIAPSLFTSVLGAALAPSFDTITIPIPSQGEEFTSTVTPCGTVNGFAVVGVPNGTLVAGTTTIFLPPQASASSATFIDKELSATQVIELVPLQGSCAPFELPGTTGAFTDIDQLTAISTGFPTATAAADCPLGTLASTANAAAQGVIDAINAVTLLSQNLQAPAKQIGSTFGSAQAVLQVVNGLASVVSKLKTAIPRIQALPPFTKRQNEPNNGVSPVDDATDAIVISLTGFVGVHQALLNIIIGRRGLLPNIPFADADAAQLDAIVQDASANANQLLAVMGYQQDASGAVIDAAEHERRAGLGVAAAVAGALRSVEVVVDTLAFSIIDLVPRRKECAKQQKTSIDGTLDEAIKAYEN</sequence>
<protein>
    <submittedName>
        <fullName evidence="2">Uncharacterized protein</fullName>
    </submittedName>
</protein>
<evidence type="ECO:0000256" key="1">
    <source>
        <dbReference type="SAM" id="SignalP"/>
    </source>
</evidence>
<comment type="caution">
    <text evidence="2">The sequence shown here is derived from an EMBL/GenBank/DDBJ whole genome shotgun (WGS) entry which is preliminary data.</text>
</comment>
<evidence type="ECO:0000313" key="3">
    <source>
        <dbReference type="Proteomes" id="UP000325902"/>
    </source>
</evidence>